<feature type="chain" id="PRO_5030135306" description="DUF5666 domain-containing protein" evidence="1">
    <location>
        <begin position="23"/>
        <end position="117"/>
    </location>
</feature>
<dbReference type="EMBL" id="VOSK01000012">
    <property type="protein sequence ID" value="MPR24840.1"/>
    <property type="molecule type" value="Genomic_DNA"/>
</dbReference>
<feature type="signal peptide" evidence="1">
    <location>
        <begin position="1"/>
        <end position="22"/>
    </location>
</feature>
<dbReference type="InterPro" id="IPR046150">
    <property type="entry name" value="DUF6152"/>
</dbReference>
<dbReference type="OrthoDB" id="512581at2"/>
<evidence type="ECO:0000256" key="1">
    <source>
        <dbReference type="SAM" id="SignalP"/>
    </source>
</evidence>
<keyword evidence="1" id="KW-0732">Signal</keyword>
<reference evidence="2 3" key="1">
    <citation type="journal article" date="2019" name="Syst. Appl. Microbiol.">
        <title>Microvirga tunisiensis sp. nov., a root nodule symbiotic bacterium isolated from Lupinus micranthus and L. luteus grown in Northern Tunisia.</title>
        <authorList>
            <person name="Msaddak A."/>
            <person name="Rejili M."/>
            <person name="Duran D."/>
            <person name="Mars M."/>
            <person name="Palacios J.M."/>
            <person name="Ruiz-Argueso T."/>
            <person name="Rey L."/>
            <person name="Imperial J."/>
        </authorList>
    </citation>
    <scope>NUCLEOTIDE SEQUENCE [LARGE SCALE GENOMIC DNA]</scope>
    <source>
        <strain evidence="2 3">Lmie10</strain>
    </source>
</reference>
<dbReference type="Proteomes" id="UP000403266">
    <property type="component" value="Unassembled WGS sequence"/>
</dbReference>
<accession>A0A5N7MDY1</accession>
<evidence type="ECO:0008006" key="4">
    <source>
        <dbReference type="Google" id="ProtNLM"/>
    </source>
</evidence>
<gene>
    <name evidence="2" type="ORF">FS320_06235</name>
</gene>
<evidence type="ECO:0000313" key="2">
    <source>
        <dbReference type="EMBL" id="MPR24840.1"/>
    </source>
</evidence>
<dbReference type="AlphaFoldDB" id="A0A5N7MDY1"/>
<organism evidence="2 3">
    <name type="scientific">Microvirga tunisiensis</name>
    <dbReference type="NCBI Taxonomy" id="2108360"/>
    <lineage>
        <taxon>Bacteria</taxon>
        <taxon>Pseudomonadati</taxon>
        <taxon>Pseudomonadota</taxon>
        <taxon>Alphaproteobacteria</taxon>
        <taxon>Hyphomicrobiales</taxon>
        <taxon>Methylobacteriaceae</taxon>
        <taxon>Microvirga</taxon>
    </lineage>
</organism>
<sequence length="117" mass="12960">MKLPLFALCLSGALLTGGIAFAHHGWGNYDAARLMTITGNVERADWENPHVMLAVAFQGKNWDAVLAPPFRMSARGLDPDMIKPGTQVRLEGYPSTRTETEMRAERIVVSGKTYELR</sequence>
<dbReference type="RefSeq" id="WP_152710227.1">
    <property type="nucleotide sequence ID" value="NZ_VOSJ01000013.1"/>
</dbReference>
<name>A0A5N7MDY1_9HYPH</name>
<proteinExistence type="predicted"/>
<evidence type="ECO:0000313" key="3">
    <source>
        <dbReference type="Proteomes" id="UP000403266"/>
    </source>
</evidence>
<comment type="caution">
    <text evidence="2">The sequence shown here is derived from an EMBL/GenBank/DDBJ whole genome shotgun (WGS) entry which is preliminary data.</text>
</comment>
<keyword evidence="3" id="KW-1185">Reference proteome</keyword>
<protein>
    <recommendedName>
        <fullName evidence="4">DUF5666 domain-containing protein</fullName>
    </recommendedName>
</protein>
<dbReference type="Pfam" id="PF19649">
    <property type="entry name" value="DUF6152"/>
    <property type="match status" value="1"/>
</dbReference>